<gene>
    <name evidence="2" type="ORF">F0562_002637</name>
</gene>
<sequence>MGGTSVALSDKESQAVESDGNQKEEKQPAEVRMGLLELSRDTRAGMLGHRNRPVSGMLGLGQAGVEDG</sequence>
<dbReference type="AlphaFoldDB" id="A0A5J5BVH2"/>
<accession>A0A5J5BVH2</accession>
<name>A0A5J5BVH2_9ASTE</name>
<keyword evidence="3" id="KW-1185">Reference proteome</keyword>
<evidence type="ECO:0000313" key="3">
    <source>
        <dbReference type="Proteomes" id="UP000325577"/>
    </source>
</evidence>
<dbReference type="Proteomes" id="UP000325577">
    <property type="component" value="Linkage Group LG1"/>
</dbReference>
<dbReference type="EMBL" id="CM018032">
    <property type="protein sequence ID" value="KAA8546624.1"/>
    <property type="molecule type" value="Genomic_DNA"/>
</dbReference>
<reference evidence="2 3" key="1">
    <citation type="submission" date="2019-09" db="EMBL/GenBank/DDBJ databases">
        <title>A chromosome-level genome assembly of the Chinese tupelo Nyssa sinensis.</title>
        <authorList>
            <person name="Yang X."/>
            <person name="Kang M."/>
            <person name="Yang Y."/>
            <person name="Xiong H."/>
            <person name="Wang M."/>
            <person name="Zhang Z."/>
            <person name="Wang Z."/>
            <person name="Wu H."/>
            <person name="Ma T."/>
            <person name="Liu J."/>
            <person name="Xi Z."/>
        </authorList>
    </citation>
    <scope>NUCLEOTIDE SEQUENCE [LARGE SCALE GENOMIC DNA]</scope>
    <source>
        <strain evidence="2">J267</strain>
        <tissue evidence="2">Leaf</tissue>
    </source>
</reference>
<proteinExistence type="predicted"/>
<feature type="region of interest" description="Disordered" evidence="1">
    <location>
        <begin position="46"/>
        <end position="68"/>
    </location>
</feature>
<organism evidence="2 3">
    <name type="scientific">Nyssa sinensis</name>
    <dbReference type="NCBI Taxonomy" id="561372"/>
    <lineage>
        <taxon>Eukaryota</taxon>
        <taxon>Viridiplantae</taxon>
        <taxon>Streptophyta</taxon>
        <taxon>Embryophyta</taxon>
        <taxon>Tracheophyta</taxon>
        <taxon>Spermatophyta</taxon>
        <taxon>Magnoliopsida</taxon>
        <taxon>eudicotyledons</taxon>
        <taxon>Gunneridae</taxon>
        <taxon>Pentapetalae</taxon>
        <taxon>asterids</taxon>
        <taxon>Cornales</taxon>
        <taxon>Nyssaceae</taxon>
        <taxon>Nyssa</taxon>
    </lineage>
</organism>
<evidence type="ECO:0000313" key="2">
    <source>
        <dbReference type="EMBL" id="KAA8546624.1"/>
    </source>
</evidence>
<feature type="region of interest" description="Disordered" evidence="1">
    <location>
        <begin position="1"/>
        <end position="33"/>
    </location>
</feature>
<protein>
    <submittedName>
        <fullName evidence="2">Uncharacterized protein</fullName>
    </submittedName>
</protein>
<evidence type="ECO:0000256" key="1">
    <source>
        <dbReference type="SAM" id="MobiDB-lite"/>
    </source>
</evidence>
<feature type="compositionally biased region" description="Basic and acidic residues" evidence="1">
    <location>
        <begin position="9"/>
        <end position="29"/>
    </location>
</feature>